<dbReference type="Proteomes" id="UP000735592">
    <property type="component" value="Unassembled WGS sequence"/>
</dbReference>
<keyword evidence="8" id="KW-1185">Reference proteome</keyword>
<dbReference type="PROSITE" id="PS50893">
    <property type="entry name" value="ABC_TRANSPORTER_2"/>
    <property type="match status" value="1"/>
</dbReference>
<dbReference type="PANTHER" id="PTHR42788:SF13">
    <property type="entry name" value="ALIPHATIC SULFONATES IMPORT ATP-BINDING PROTEIN SSUB"/>
    <property type="match status" value="1"/>
</dbReference>
<evidence type="ECO:0000313" key="8">
    <source>
        <dbReference type="Proteomes" id="UP000735592"/>
    </source>
</evidence>
<dbReference type="InterPro" id="IPR050166">
    <property type="entry name" value="ABC_transporter_ATP-bind"/>
</dbReference>
<organism evidence="7 8">
    <name type="scientific">Pseudoduganella danionis</name>
    <dbReference type="NCBI Taxonomy" id="1890295"/>
    <lineage>
        <taxon>Bacteria</taxon>
        <taxon>Pseudomonadati</taxon>
        <taxon>Pseudomonadota</taxon>
        <taxon>Betaproteobacteria</taxon>
        <taxon>Burkholderiales</taxon>
        <taxon>Oxalobacteraceae</taxon>
        <taxon>Telluria group</taxon>
        <taxon>Pseudoduganella</taxon>
    </lineage>
</organism>
<evidence type="ECO:0000256" key="2">
    <source>
        <dbReference type="ARBA" id="ARBA00022448"/>
    </source>
</evidence>
<gene>
    <name evidence="7" type="ORF">GM655_01655</name>
</gene>
<keyword evidence="2" id="KW-0813">Transport</keyword>
<keyword evidence="5 7" id="KW-0067">ATP-binding</keyword>
<dbReference type="GO" id="GO:0005524">
    <property type="term" value="F:ATP binding"/>
    <property type="evidence" value="ECO:0007669"/>
    <property type="project" value="UniProtKB-KW"/>
</dbReference>
<protein>
    <submittedName>
        <fullName evidence="7">ATP-binding cassette domain-containing protein</fullName>
    </submittedName>
</protein>
<keyword evidence="4" id="KW-0547">Nucleotide-binding</keyword>
<name>A0ABW9SHK6_9BURK</name>
<feature type="domain" description="ABC transporter" evidence="6">
    <location>
        <begin position="6"/>
        <end position="243"/>
    </location>
</feature>
<reference evidence="7 8" key="1">
    <citation type="submission" date="2019-11" db="EMBL/GenBank/DDBJ databases">
        <title>Type strains purchased from KCTC, JCM and DSMZ.</title>
        <authorList>
            <person name="Lu H."/>
        </authorList>
    </citation>
    <scope>NUCLEOTIDE SEQUENCE [LARGE SCALE GENOMIC DNA]</scope>
    <source>
        <strain evidence="7 8">DSM 103461</strain>
    </source>
</reference>
<comment type="similarity">
    <text evidence="1">Belongs to the ABC transporter superfamily.</text>
</comment>
<keyword evidence="3" id="KW-0472">Membrane</keyword>
<dbReference type="SMART" id="SM00382">
    <property type="entry name" value="AAA"/>
    <property type="match status" value="1"/>
</dbReference>
<dbReference type="InterPro" id="IPR017871">
    <property type="entry name" value="ABC_transporter-like_CS"/>
</dbReference>
<dbReference type="SUPFAM" id="SSF52540">
    <property type="entry name" value="P-loop containing nucleoside triphosphate hydrolases"/>
    <property type="match status" value="1"/>
</dbReference>
<dbReference type="CDD" id="cd03293">
    <property type="entry name" value="ABC_NrtD_SsuB_transporters"/>
    <property type="match status" value="1"/>
</dbReference>
<dbReference type="PANTHER" id="PTHR42788">
    <property type="entry name" value="TAURINE IMPORT ATP-BINDING PROTEIN-RELATED"/>
    <property type="match status" value="1"/>
</dbReference>
<dbReference type="InterPro" id="IPR003593">
    <property type="entry name" value="AAA+_ATPase"/>
</dbReference>
<dbReference type="EMBL" id="WNKW01000001">
    <property type="protein sequence ID" value="MTW31526.1"/>
    <property type="molecule type" value="Genomic_DNA"/>
</dbReference>
<dbReference type="RefSeq" id="WP_155432890.1">
    <property type="nucleotide sequence ID" value="NZ_JBHLXK010000001.1"/>
</dbReference>
<dbReference type="InterPro" id="IPR003439">
    <property type="entry name" value="ABC_transporter-like_ATP-bd"/>
</dbReference>
<evidence type="ECO:0000259" key="6">
    <source>
        <dbReference type="PROSITE" id="PS50893"/>
    </source>
</evidence>
<proteinExistence type="inferred from homology"/>
<evidence type="ECO:0000256" key="5">
    <source>
        <dbReference type="ARBA" id="ARBA00022840"/>
    </source>
</evidence>
<dbReference type="Gene3D" id="3.40.50.300">
    <property type="entry name" value="P-loop containing nucleotide triphosphate hydrolases"/>
    <property type="match status" value="1"/>
</dbReference>
<comment type="caution">
    <text evidence="7">The sequence shown here is derived from an EMBL/GenBank/DDBJ whole genome shotgun (WGS) entry which is preliminary data.</text>
</comment>
<sequence length="436" mass="48047">MSTPIVELKAVGKHFRGADGSARAVLEGVDFTLHEGEIVALLGQSGSGKSTMLRIMAGLIQADAGQVLYRGMPLYGTARGIRMVFQSFALFPWLTVQKNVELGLEAQGMPAEERARRAEKVIDLIGLSGFEGALPRELSGGMRQRVGIARALVMEPEVLLMDEAFSALDVLTGERLREEILELWQSGQIPTKAILVVSHNIEEAVMMADRVLIFASDPGRVRAELPISLPQPRKAESNEVRQLIDKVYELMTAGAGRRGLISEKEVKLQLGDRLPQAGIAHMEGILELLAEEPFLGRADLPQLAEETELTDAELLEVLNGLILLGFAYLTNGDILLTELGSKYAAASNTERQEMFGHQLLEHVPLIAYICHGLEQDKSGDLPEDLFLKLLRFTLSAEEAEKALRVAIEWGRYGDLFEYNFNTGVIQMAKEDEEDEI</sequence>
<dbReference type="Pfam" id="PF09821">
    <property type="entry name" value="AAA_assoc_C"/>
    <property type="match status" value="1"/>
</dbReference>
<evidence type="ECO:0000256" key="4">
    <source>
        <dbReference type="ARBA" id="ARBA00022741"/>
    </source>
</evidence>
<dbReference type="Pfam" id="PF00005">
    <property type="entry name" value="ABC_tran"/>
    <property type="match status" value="1"/>
</dbReference>
<evidence type="ECO:0000313" key="7">
    <source>
        <dbReference type="EMBL" id="MTW31526.1"/>
    </source>
</evidence>
<dbReference type="PROSITE" id="PS00211">
    <property type="entry name" value="ABC_TRANSPORTER_1"/>
    <property type="match status" value="1"/>
</dbReference>
<evidence type="ECO:0000256" key="1">
    <source>
        <dbReference type="ARBA" id="ARBA00005417"/>
    </source>
</evidence>
<evidence type="ECO:0000256" key="3">
    <source>
        <dbReference type="ARBA" id="ARBA00022475"/>
    </source>
</evidence>
<keyword evidence="3" id="KW-1003">Cell membrane</keyword>
<accession>A0ABW9SHK6</accession>
<dbReference type="InterPro" id="IPR027417">
    <property type="entry name" value="P-loop_NTPase"/>
</dbReference>
<dbReference type="InterPro" id="IPR018632">
    <property type="entry name" value="AAA-associated_dom_C"/>
</dbReference>